<dbReference type="InterPro" id="IPR003754">
    <property type="entry name" value="4pyrrol_synth_uPrphyn_synth"/>
</dbReference>
<dbReference type="RefSeq" id="WP_047224614.1">
    <property type="nucleotide sequence ID" value="NZ_JWIO01000043.1"/>
</dbReference>
<keyword evidence="3" id="KW-0949">S-adenosyl-L-methionine</keyword>
<dbReference type="PANTHER" id="PTHR45790:SF3">
    <property type="entry name" value="S-ADENOSYL-L-METHIONINE-DEPENDENT UROPORPHYRINOGEN III METHYLTRANSFERASE, CHLOROPLASTIC"/>
    <property type="match status" value="1"/>
</dbReference>
<dbReference type="InterPro" id="IPR036108">
    <property type="entry name" value="4pyrrol_syn_uPrphyn_synt_sf"/>
</dbReference>
<protein>
    <submittedName>
        <fullName evidence="7">Uroporphyrinogen-III synthase</fullName>
    </submittedName>
</protein>
<dbReference type="SUPFAM" id="SSF69618">
    <property type="entry name" value="HemD-like"/>
    <property type="match status" value="1"/>
</dbReference>
<dbReference type="Pfam" id="PF02602">
    <property type="entry name" value="HEM4"/>
    <property type="match status" value="1"/>
</dbReference>
<keyword evidence="8" id="KW-1185">Reference proteome</keyword>
<comment type="caution">
    <text evidence="7">The sequence shown here is derived from an EMBL/GenBank/DDBJ whole genome shotgun (WGS) entry which is preliminary data.</text>
</comment>
<gene>
    <name evidence="7" type="ORF">FrCorBMG51_20275</name>
</gene>
<feature type="domain" description="Tetrapyrrole biosynthesis uroporphyrinogen III synthase" evidence="6">
    <location>
        <begin position="367"/>
        <end position="597"/>
    </location>
</feature>
<dbReference type="Proteomes" id="UP000035425">
    <property type="component" value="Unassembled WGS sequence"/>
</dbReference>
<dbReference type="CDD" id="cd06578">
    <property type="entry name" value="HemD"/>
    <property type="match status" value="1"/>
</dbReference>
<evidence type="ECO:0000256" key="3">
    <source>
        <dbReference type="ARBA" id="ARBA00022691"/>
    </source>
</evidence>
<sequence>MATRRTKKPLTPVALVGAGPRDPGLLTVLAAETLAGADSIIVDPDVAPEIVARLPGEVLRIGDTDVAKPILDATAATTAVVARARAGERVVRLYSSDPWLTGIGTADAQALAKAKIPFRVVPGIPTGTAVATYSGIATGLPVTFASTQGVFSASGVRPTVAPAADTPTTGLGSPSFGAGRLGGRGLSSLGSSGSGLGGPGLGGPGLGGSGLGGSGLGGSGLGAGLAASPLGSSLGLGGLAGGGSLDAAGSGSDLDWAALAQAPGTLVVTAVSNEVGKVAAALVEHGRAGDTPVSVTVDGTTTDQRTVASTLDRIEADAAPVVGNASSVVISIGVAVTGRNKLSWWESRALFGWTVLVPRTKEQAAILSDLLRSHGASPLEVPTIAVEPPRTAAPMERAITGLVSGRYQWVAFTSVNAVRAVQEKVEERSLDARAFAGVKVAAIGEATADALRAFGIRPDLVPSGQQSSEGLLADWPDYDDVFDPLDRVLLPRADIATETLVAGLKDRGWNVDDVTAYRTVRAAPPPAPIREALKGGRVDAVVFTSSSTVRNLVGIAGKPHETTVIAVIGPQTAATAAELGLRVDVQATEASIPSLVQALADFAAEHREELGKVGPLAARLPKPRRGSRR</sequence>
<keyword evidence="1" id="KW-0489">Methyltransferase</keyword>
<keyword evidence="2" id="KW-0808">Transferase</keyword>
<evidence type="ECO:0000313" key="8">
    <source>
        <dbReference type="Proteomes" id="UP000035425"/>
    </source>
</evidence>
<dbReference type="Pfam" id="PF00590">
    <property type="entry name" value="TP_methylase"/>
    <property type="match status" value="1"/>
</dbReference>
<dbReference type="Gene3D" id="3.40.1010.10">
    <property type="entry name" value="Cobalt-precorrin-4 Transmethylase, Domain 1"/>
    <property type="match status" value="1"/>
</dbReference>
<dbReference type="InterPro" id="IPR014777">
    <property type="entry name" value="4pyrrole_Mease_sub1"/>
</dbReference>
<accession>A0ABR5F061</accession>
<dbReference type="EMBL" id="JWIO01000043">
    <property type="protein sequence ID" value="KLL10089.1"/>
    <property type="molecule type" value="Genomic_DNA"/>
</dbReference>
<keyword evidence="4" id="KW-0627">Porphyrin biosynthesis</keyword>
<name>A0ABR5F061_9ACTN</name>
<organism evidence="7 8">
    <name type="scientific">Protofrankia coriariae</name>
    <dbReference type="NCBI Taxonomy" id="1562887"/>
    <lineage>
        <taxon>Bacteria</taxon>
        <taxon>Bacillati</taxon>
        <taxon>Actinomycetota</taxon>
        <taxon>Actinomycetes</taxon>
        <taxon>Frankiales</taxon>
        <taxon>Frankiaceae</taxon>
        <taxon>Protofrankia</taxon>
    </lineage>
</organism>
<evidence type="ECO:0000259" key="5">
    <source>
        <dbReference type="Pfam" id="PF00590"/>
    </source>
</evidence>
<evidence type="ECO:0000256" key="1">
    <source>
        <dbReference type="ARBA" id="ARBA00022603"/>
    </source>
</evidence>
<evidence type="ECO:0000256" key="2">
    <source>
        <dbReference type="ARBA" id="ARBA00022679"/>
    </source>
</evidence>
<dbReference type="Gene3D" id="3.30.950.10">
    <property type="entry name" value="Methyltransferase, Cobalt-precorrin-4 Transmethylase, Domain 2"/>
    <property type="match status" value="1"/>
</dbReference>
<reference evidence="7 8" key="1">
    <citation type="submission" date="2014-12" db="EMBL/GenBank/DDBJ databases">
        <title>Frankia sp. BMG5.1 draft genome.</title>
        <authorList>
            <person name="Gtari M."/>
            <person name="Ghodhbane-Gtari F."/>
            <person name="Nouioui I."/>
            <person name="Ktari A."/>
            <person name="Hezbri K."/>
            <person name="Mimouni W."/>
            <person name="Sbissi I."/>
            <person name="Ayari A."/>
            <person name="Yamanaka T."/>
            <person name="Normand P."/>
            <person name="Tisa L.S."/>
            <person name="Boudabous A."/>
        </authorList>
    </citation>
    <scope>NUCLEOTIDE SEQUENCE [LARGE SCALE GENOMIC DNA]</scope>
    <source>
        <strain evidence="7 8">BMG5.1</strain>
    </source>
</reference>
<proteinExistence type="predicted"/>
<dbReference type="InterPro" id="IPR050161">
    <property type="entry name" value="Siro_Cobalamin_biosynth"/>
</dbReference>
<evidence type="ECO:0000256" key="4">
    <source>
        <dbReference type="ARBA" id="ARBA00023244"/>
    </source>
</evidence>
<dbReference type="InterPro" id="IPR000878">
    <property type="entry name" value="4pyrrol_Mease"/>
</dbReference>
<evidence type="ECO:0000313" key="7">
    <source>
        <dbReference type="EMBL" id="KLL10089.1"/>
    </source>
</evidence>
<dbReference type="Gene3D" id="3.40.50.10090">
    <property type="match status" value="2"/>
</dbReference>
<evidence type="ECO:0000259" key="6">
    <source>
        <dbReference type="Pfam" id="PF02602"/>
    </source>
</evidence>
<dbReference type="InterPro" id="IPR035996">
    <property type="entry name" value="4pyrrol_Methylase_sf"/>
</dbReference>
<dbReference type="PANTHER" id="PTHR45790">
    <property type="entry name" value="SIROHEME SYNTHASE-RELATED"/>
    <property type="match status" value="1"/>
</dbReference>
<dbReference type="SUPFAM" id="SSF53790">
    <property type="entry name" value="Tetrapyrrole methylase"/>
    <property type="match status" value="2"/>
</dbReference>
<dbReference type="InterPro" id="IPR014776">
    <property type="entry name" value="4pyrrole_Mease_sub2"/>
</dbReference>
<feature type="domain" description="Tetrapyrrole methylase" evidence="5">
    <location>
        <begin position="13"/>
        <end position="138"/>
    </location>
</feature>